<evidence type="ECO:0000313" key="2">
    <source>
        <dbReference type="EMBL" id="GIO69618.1"/>
    </source>
</evidence>
<keyword evidence="3" id="KW-1185">Reference proteome</keyword>
<gene>
    <name evidence="2" type="ORF">J21TS3_44390</name>
</gene>
<organism evidence="2 3">
    <name type="scientific">Paenibacillus cookii</name>
    <dbReference type="NCBI Taxonomy" id="157839"/>
    <lineage>
        <taxon>Bacteria</taxon>
        <taxon>Bacillati</taxon>
        <taxon>Bacillota</taxon>
        <taxon>Bacilli</taxon>
        <taxon>Bacillales</taxon>
        <taxon>Paenibacillaceae</taxon>
        <taxon>Paenibacillus</taxon>
    </lineage>
</organism>
<evidence type="ECO:0000313" key="3">
    <source>
        <dbReference type="Proteomes" id="UP000680638"/>
    </source>
</evidence>
<dbReference type="Proteomes" id="UP000680638">
    <property type="component" value="Unassembled WGS sequence"/>
</dbReference>
<reference evidence="2 3" key="1">
    <citation type="submission" date="2021-03" db="EMBL/GenBank/DDBJ databases">
        <title>Antimicrobial resistance genes in bacteria isolated from Japanese honey, and their potential for conferring macrolide and lincosamide resistance in the American foulbrood pathogen Paenibacillus larvae.</title>
        <authorList>
            <person name="Okamoto M."/>
            <person name="Kumagai M."/>
            <person name="Kanamori H."/>
            <person name="Takamatsu D."/>
        </authorList>
    </citation>
    <scope>NUCLEOTIDE SEQUENCE [LARGE SCALE GENOMIC DNA]</scope>
    <source>
        <strain evidence="2 3">J21TS3</strain>
    </source>
</reference>
<sequence>MNMFATFSKASVQSLWMAWESVFDQMTKWRSSSVQTYGICKLVVKRHHGKSLECHTGEWIHAGDWVGELHLDNRQVLRLSKELGADRAALLTARMLRKSMQEISAAFETDPGLAHVKALTGITLLHRGMIHGLGFELHPLKSKSFRMFSTYYLRLLLRVLHPEGGARTKRQVTKLVPKMLLMTRQSLLLRYRQEAWAKGGGMAAIVS</sequence>
<dbReference type="Pfam" id="PF22790">
    <property type="entry name" value="YkoP"/>
    <property type="match status" value="1"/>
</dbReference>
<dbReference type="EMBL" id="BORW01000034">
    <property type="protein sequence ID" value="GIO69618.1"/>
    <property type="molecule type" value="Genomic_DNA"/>
</dbReference>
<accession>A0ABQ4M3A4</accession>
<evidence type="ECO:0000259" key="1">
    <source>
        <dbReference type="Pfam" id="PF22790"/>
    </source>
</evidence>
<proteinExistence type="predicted"/>
<feature type="domain" description="YkoP-like" evidence="1">
    <location>
        <begin position="10"/>
        <end position="191"/>
    </location>
</feature>
<dbReference type="InterPro" id="IPR054467">
    <property type="entry name" value="YkoP-like_dom"/>
</dbReference>
<name>A0ABQ4M3A4_9BACL</name>
<protein>
    <recommendedName>
        <fullName evidence="1">YkoP-like domain-containing protein</fullName>
    </recommendedName>
</protein>
<comment type="caution">
    <text evidence="2">The sequence shown here is derived from an EMBL/GenBank/DDBJ whole genome shotgun (WGS) entry which is preliminary data.</text>
</comment>